<dbReference type="InterPro" id="IPR000648">
    <property type="entry name" value="Oxysterol-bd"/>
</dbReference>
<feature type="region of interest" description="Disordered" evidence="3">
    <location>
        <begin position="1"/>
        <end position="26"/>
    </location>
</feature>
<feature type="region of interest" description="Disordered" evidence="3">
    <location>
        <begin position="421"/>
        <end position="457"/>
    </location>
</feature>
<dbReference type="PROSITE" id="PS01013">
    <property type="entry name" value="OSBP"/>
    <property type="match status" value="1"/>
</dbReference>
<dbReference type="Pfam" id="PF01237">
    <property type="entry name" value="Oxysterol_BP"/>
    <property type="match status" value="1"/>
</dbReference>
<feature type="compositionally biased region" description="Low complexity" evidence="3">
    <location>
        <begin position="1"/>
        <end position="13"/>
    </location>
</feature>
<dbReference type="PANTHER" id="PTHR10972">
    <property type="entry name" value="OXYSTEROL-BINDING PROTEIN-RELATED"/>
    <property type="match status" value="1"/>
</dbReference>
<dbReference type="SUPFAM" id="SSF144000">
    <property type="entry name" value="Oxysterol-binding protein-like"/>
    <property type="match status" value="1"/>
</dbReference>
<reference evidence="4 5" key="1">
    <citation type="submission" date="2018-04" db="EMBL/GenBank/DDBJ databases">
        <authorList>
            <person name="Huttner S."/>
            <person name="Dainat J."/>
        </authorList>
    </citation>
    <scope>NUCLEOTIDE SEQUENCE [LARGE SCALE GENOMIC DNA]</scope>
</reference>
<gene>
    <name evidence="4" type="ORF">TT172_LOCUS7097</name>
</gene>
<dbReference type="PANTHER" id="PTHR10972:SF212">
    <property type="entry name" value="OXYSTEROL-BINDING PROTEIN-LIKE PROTEIN 1"/>
    <property type="match status" value="1"/>
</dbReference>
<dbReference type="EMBL" id="OUUZ01000013">
    <property type="protein sequence ID" value="SPQ24678.1"/>
    <property type="molecule type" value="Genomic_DNA"/>
</dbReference>
<dbReference type="FunFam" id="2.40.160.120:FF:000016">
    <property type="entry name" value="Oxysterol binding protein (Orp8), putative"/>
    <property type="match status" value="1"/>
</dbReference>
<dbReference type="GO" id="GO:0016020">
    <property type="term" value="C:membrane"/>
    <property type="evidence" value="ECO:0007669"/>
    <property type="project" value="TreeGrafter"/>
</dbReference>
<evidence type="ECO:0000256" key="3">
    <source>
        <dbReference type="SAM" id="MobiDB-lite"/>
    </source>
</evidence>
<feature type="region of interest" description="Disordered" evidence="3">
    <location>
        <begin position="134"/>
        <end position="186"/>
    </location>
</feature>
<organism evidence="4 5">
    <name type="scientific">Thermothielavioides terrestris</name>
    <dbReference type="NCBI Taxonomy" id="2587410"/>
    <lineage>
        <taxon>Eukaryota</taxon>
        <taxon>Fungi</taxon>
        <taxon>Dikarya</taxon>
        <taxon>Ascomycota</taxon>
        <taxon>Pezizomycotina</taxon>
        <taxon>Sordariomycetes</taxon>
        <taxon>Sordariomycetidae</taxon>
        <taxon>Sordariales</taxon>
        <taxon>Chaetomiaceae</taxon>
        <taxon>Thermothielavioides</taxon>
    </lineage>
</organism>
<name>A0A3S5CXH6_9PEZI</name>
<dbReference type="InterPro" id="IPR037239">
    <property type="entry name" value="OSBP_sf"/>
</dbReference>
<dbReference type="GO" id="GO:0032934">
    <property type="term" value="F:sterol binding"/>
    <property type="evidence" value="ECO:0007669"/>
    <property type="project" value="TreeGrafter"/>
</dbReference>
<evidence type="ECO:0000256" key="2">
    <source>
        <dbReference type="RuleBase" id="RU003844"/>
    </source>
</evidence>
<feature type="compositionally biased region" description="Basic and acidic residues" evidence="3">
    <location>
        <begin position="421"/>
        <end position="433"/>
    </location>
</feature>
<feature type="compositionally biased region" description="Basic and acidic residues" evidence="3">
    <location>
        <begin position="440"/>
        <end position="457"/>
    </location>
</feature>
<evidence type="ECO:0000256" key="1">
    <source>
        <dbReference type="ARBA" id="ARBA00008842"/>
    </source>
</evidence>
<feature type="compositionally biased region" description="Low complexity" evidence="3">
    <location>
        <begin position="171"/>
        <end position="180"/>
    </location>
</feature>
<dbReference type="Gene3D" id="2.40.160.120">
    <property type="match status" value="1"/>
</dbReference>
<evidence type="ECO:0000313" key="5">
    <source>
        <dbReference type="Proteomes" id="UP000289323"/>
    </source>
</evidence>
<evidence type="ECO:0000313" key="4">
    <source>
        <dbReference type="EMBL" id="SPQ24678.1"/>
    </source>
</evidence>
<sequence length="472" mass="52387">MWALSSSSSAAPPSAGPETVEEHQNEGSKIRTLISILRKFIGVTDLASVRFSLPSQLLEPTPNLEYWNYLDCPNAFVAIGTADDPVDRMLEVLRFWFTKDLKYAKGKPCKPYNSCLGEFFRCNWETEDDAPKIDTTALRKRGSPPGSSSSSTKSARLSVPNGLGSGDARASSTVSISQSSTNPTKPVRISYLTEQTSHHPPVSAFYISCPEKGIHAKGFDQITAKFTGTSIKVMPGEHNLGIFITVERRNHETYQLTHPAAHLGGFFRGALSVSVGDMAYITCPETKLKAILHYYDDGWLGRSTNKVEGIIFHYDPEKDDKQNIKDVPEEEVLVRLGGPWKEKIVFTLGPKPLNSHPPEDQITIIDLAPLTVAPKVLPPPELQLPNESLQLWGEVTKAILAKQYSRATAVKQELEEYQRQKARERDRAGEKWKPVFFEQATDKAGKPSLSEKGRELLNRAQKGDWSLEGIVP</sequence>
<dbReference type="Proteomes" id="UP000289323">
    <property type="component" value="Unassembled WGS sequence"/>
</dbReference>
<protein>
    <submittedName>
        <fullName evidence="4">90143f28-4c6d-4d19-8a37-f6176fe83a31</fullName>
    </submittedName>
</protein>
<comment type="similarity">
    <text evidence="1 2">Belongs to the OSBP family.</text>
</comment>
<dbReference type="InterPro" id="IPR018494">
    <property type="entry name" value="Oxysterol-bd_CS"/>
</dbReference>
<proteinExistence type="inferred from homology"/>
<dbReference type="Gene3D" id="3.30.70.3490">
    <property type="match status" value="1"/>
</dbReference>
<accession>A0A3S5CXH6</accession>
<dbReference type="GO" id="GO:0005829">
    <property type="term" value="C:cytosol"/>
    <property type="evidence" value="ECO:0007669"/>
    <property type="project" value="TreeGrafter"/>
</dbReference>
<dbReference type="AlphaFoldDB" id="A0A3S5CXH6"/>